<dbReference type="GO" id="GO:0003774">
    <property type="term" value="F:cytoskeletal motor activity"/>
    <property type="evidence" value="ECO:0007669"/>
    <property type="project" value="InterPro"/>
</dbReference>
<name>A0A7G1G8J6_9BACT</name>
<dbReference type="EMBL" id="AP018712">
    <property type="protein sequence ID" value="BBE31277.1"/>
    <property type="molecule type" value="Genomic_DNA"/>
</dbReference>
<evidence type="ECO:0000256" key="8">
    <source>
        <dbReference type="ARBA" id="ARBA00023143"/>
    </source>
</evidence>
<dbReference type="NCBIfam" id="TIGR00206">
    <property type="entry name" value="fliF"/>
    <property type="match status" value="1"/>
</dbReference>
<keyword evidence="14" id="KW-0282">Flagellum</keyword>
<feature type="domain" description="Flagellar M-ring C-terminal" evidence="13">
    <location>
        <begin position="250"/>
        <end position="396"/>
    </location>
</feature>
<reference evidence="14 15" key="1">
    <citation type="submission" date="2018-06" db="EMBL/GenBank/DDBJ databases">
        <title>Genome sequencing of Oceanotoga sp. sy52.</title>
        <authorList>
            <person name="Mori K."/>
        </authorList>
    </citation>
    <scope>NUCLEOTIDE SEQUENCE [LARGE SCALE GENOMIC DNA]</scope>
    <source>
        <strain evidence="15">sy52</strain>
    </source>
</reference>
<evidence type="ECO:0000256" key="5">
    <source>
        <dbReference type="ARBA" id="ARBA00022692"/>
    </source>
</evidence>
<protein>
    <recommendedName>
        <fullName evidence="9">Flagellar M-ring protein</fullName>
    </recommendedName>
</protein>
<keyword evidence="14" id="KW-0966">Cell projection</keyword>
<dbReference type="Proteomes" id="UP000516361">
    <property type="component" value="Chromosome"/>
</dbReference>
<dbReference type="GO" id="GO:0009431">
    <property type="term" value="C:bacterial-type flagellum basal body, MS ring"/>
    <property type="evidence" value="ECO:0007669"/>
    <property type="project" value="InterPro"/>
</dbReference>
<keyword evidence="14" id="KW-0969">Cilium</keyword>
<dbReference type="KEGG" id="ocy:OSSY52_14180"/>
<gene>
    <name evidence="14" type="ORF">OSSY52_14180</name>
</gene>
<dbReference type="RefSeq" id="WP_190613711.1">
    <property type="nucleotide sequence ID" value="NZ_AP018712.1"/>
</dbReference>
<dbReference type="Pfam" id="PF01514">
    <property type="entry name" value="YscJ_FliF"/>
    <property type="match status" value="1"/>
</dbReference>
<dbReference type="PANTHER" id="PTHR30046">
    <property type="entry name" value="FLAGELLAR M-RING PROTEIN"/>
    <property type="match status" value="1"/>
</dbReference>
<feature type="domain" description="Flagellar M-ring N-terminal" evidence="12">
    <location>
        <begin position="42"/>
        <end position="216"/>
    </location>
</feature>
<evidence type="ECO:0000259" key="12">
    <source>
        <dbReference type="Pfam" id="PF01514"/>
    </source>
</evidence>
<keyword evidence="4" id="KW-1003">Cell membrane</keyword>
<keyword evidence="15" id="KW-1185">Reference proteome</keyword>
<dbReference type="PIRSF" id="PIRSF004862">
    <property type="entry name" value="FliF"/>
    <property type="match status" value="1"/>
</dbReference>
<comment type="function">
    <text evidence="9">The M ring may be actively involved in energy transduction.</text>
</comment>
<evidence type="ECO:0000313" key="15">
    <source>
        <dbReference type="Proteomes" id="UP000516361"/>
    </source>
</evidence>
<feature type="transmembrane region" description="Helical" evidence="11">
    <location>
        <begin position="427"/>
        <end position="449"/>
    </location>
</feature>
<dbReference type="AlphaFoldDB" id="A0A7G1G8J6"/>
<dbReference type="InterPro" id="IPR045851">
    <property type="entry name" value="AMP-bd_C_sf"/>
</dbReference>
<evidence type="ECO:0000256" key="6">
    <source>
        <dbReference type="ARBA" id="ARBA00022989"/>
    </source>
</evidence>
<dbReference type="Gene3D" id="3.30.300.30">
    <property type="match status" value="1"/>
</dbReference>
<dbReference type="InParanoid" id="A0A7G1G8J6"/>
<dbReference type="GO" id="GO:0071973">
    <property type="term" value="P:bacterial-type flagellum-dependent cell motility"/>
    <property type="evidence" value="ECO:0007669"/>
    <property type="project" value="InterPro"/>
</dbReference>
<comment type="similarity">
    <text evidence="3 9">Belongs to the FliF family.</text>
</comment>
<dbReference type="PANTHER" id="PTHR30046:SF0">
    <property type="entry name" value="FLAGELLAR M-RING PROTEIN"/>
    <property type="match status" value="1"/>
</dbReference>
<feature type="transmembrane region" description="Helical" evidence="11">
    <location>
        <begin position="21"/>
        <end position="41"/>
    </location>
</feature>
<dbReference type="PRINTS" id="PR01009">
    <property type="entry name" value="FLGMRINGFLIF"/>
</dbReference>
<keyword evidence="8 9" id="KW-0975">Bacterial flagellum</keyword>
<evidence type="ECO:0000256" key="9">
    <source>
        <dbReference type="PIRNR" id="PIRNR004862"/>
    </source>
</evidence>
<dbReference type="InterPro" id="IPR013556">
    <property type="entry name" value="Flag_M-ring_C"/>
</dbReference>
<evidence type="ECO:0000256" key="10">
    <source>
        <dbReference type="SAM" id="Coils"/>
    </source>
</evidence>
<keyword evidence="5 11" id="KW-0812">Transmembrane</keyword>
<evidence type="ECO:0000256" key="4">
    <source>
        <dbReference type="ARBA" id="ARBA00022475"/>
    </source>
</evidence>
<sequence>MQDFINNFLEWWKNLNKKNKVIYSLTISVSIIIIIILFFIISAPKYKFLISGVSETSSGSIIQKLEELNIPYKVTSGGSIYVAKTDPNALRMKLATNGSLGGSVKGYELLKDQGFGTTSYDKQVNYQIALEGELSRSISTLNGVQNARVHLVIPPKTYYNPGQEVKPKASVLVMLNPGTTLSKEQIRGIIQLVSGAVQGLTADNIKVVDNFSRDLSSSVISDGSVGFASTKFQLKKEIEDYYSEKIQKNLQAVFGFGNIVVISEVELNWQKLEEQQKQLVPTNKTNGIILSQQTEQEQSKNYDNSANGVPGTTSNIPPFSNQTTNGNTSSDYLKSKTITNYDVGEIIKKTTEDKNGEISKKSFTVFIDFKNANITENDTIKKQIQEAISTATGVETKLVSIVPLKFNRQIENMRSKIEEEQKNKQRLTVLIFIFMLVVIFATLTMFMFVKYSKKKKVYNLVEQRKRKLEDRVKEVVGEVEEEVEEYNPAVETQRKIENIVDTRIEDVVEIIKIWMNSQ</sequence>
<dbReference type="InterPro" id="IPR000067">
    <property type="entry name" value="FlgMring_FliF"/>
</dbReference>
<proteinExistence type="inferred from homology"/>
<keyword evidence="6 11" id="KW-1133">Transmembrane helix</keyword>
<evidence type="ECO:0000313" key="14">
    <source>
        <dbReference type="EMBL" id="BBE31277.1"/>
    </source>
</evidence>
<keyword evidence="10" id="KW-0175">Coiled coil</keyword>
<feature type="coiled-coil region" evidence="10">
    <location>
        <begin position="407"/>
        <end position="485"/>
    </location>
</feature>
<dbReference type="FunCoup" id="A0A7G1G8J6">
    <property type="interactions" value="71"/>
</dbReference>
<dbReference type="InterPro" id="IPR006182">
    <property type="entry name" value="FliF_N_dom"/>
</dbReference>
<comment type="subcellular location">
    <subcellularLocation>
        <location evidence="1 9">Bacterial flagellum basal body</location>
    </subcellularLocation>
    <subcellularLocation>
        <location evidence="2">Cell membrane</location>
        <topology evidence="2">Multi-pass membrane protein</topology>
    </subcellularLocation>
</comment>
<evidence type="ECO:0000256" key="1">
    <source>
        <dbReference type="ARBA" id="ARBA00004117"/>
    </source>
</evidence>
<dbReference type="GO" id="GO:0005886">
    <property type="term" value="C:plasma membrane"/>
    <property type="evidence" value="ECO:0007669"/>
    <property type="project" value="UniProtKB-SubCell"/>
</dbReference>
<accession>A0A7G1G8J6</accession>
<dbReference type="InterPro" id="IPR043427">
    <property type="entry name" value="YscJ/FliF"/>
</dbReference>
<organism evidence="14 15">
    <name type="scientific">Tepiditoga spiralis</name>
    <dbReference type="NCBI Taxonomy" id="2108365"/>
    <lineage>
        <taxon>Bacteria</taxon>
        <taxon>Thermotogati</taxon>
        <taxon>Thermotogota</taxon>
        <taxon>Thermotogae</taxon>
        <taxon>Petrotogales</taxon>
        <taxon>Petrotogaceae</taxon>
        <taxon>Tepiditoga</taxon>
    </lineage>
</organism>
<evidence type="ECO:0000256" key="3">
    <source>
        <dbReference type="ARBA" id="ARBA00007971"/>
    </source>
</evidence>
<dbReference type="Pfam" id="PF08345">
    <property type="entry name" value="YscJ_FliF_C"/>
    <property type="match status" value="1"/>
</dbReference>
<evidence type="ECO:0000259" key="13">
    <source>
        <dbReference type="Pfam" id="PF08345"/>
    </source>
</evidence>
<evidence type="ECO:0000256" key="7">
    <source>
        <dbReference type="ARBA" id="ARBA00023136"/>
    </source>
</evidence>
<evidence type="ECO:0000256" key="11">
    <source>
        <dbReference type="SAM" id="Phobius"/>
    </source>
</evidence>
<keyword evidence="7 11" id="KW-0472">Membrane</keyword>
<evidence type="ECO:0000256" key="2">
    <source>
        <dbReference type="ARBA" id="ARBA00004651"/>
    </source>
</evidence>